<dbReference type="Gene3D" id="3.40.50.300">
    <property type="entry name" value="P-loop containing nucleotide triphosphate hydrolases"/>
    <property type="match status" value="1"/>
</dbReference>
<dbReference type="PIR" id="D75580">
    <property type="entry name" value="D75580"/>
</dbReference>
<dbReference type="eggNOG" id="COG1122">
    <property type="taxonomic scope" value="Bacteria"/>
</dbReference>
<dbReference type="STRING" id="243230.DR_A0269"/>
<keyword evidence="2" id="KW-0547">Nucleotide-binding</keyword>
<dbReference type="OrthoDB" id="9784332at2"/>
<accession>Q9RYP1</accession>
<dbReference type="GO" id="GO:0016887">
    <property type="term" value="F:ATP hydrolysis activity"/>
    <property type="evidence" value="ECO:0007669"/>
    <property type="project" value="InterPro"/>
</dbReference>
<dbReference type="AlphaFoldDB" id="Q9RYP1"/>
<keyword evidence="1" id="KW-0813">Transport</keyword>
<keyword evidence="3" id="KW-0067">ATP-binding</keyword>
<dbReference type="Proteomes" id="UP000002524">
    <property type="component" value="Chromosome 2"/>
</dbReference>
<evidence type="ECO:0000256" key="1">
    <source>
        <dbReference type="ARBA" id="ARBA00022448"/>
    </source>
</evidence>
<dbReference type="FunCoup" id="Q9RYP1">
    <property type="interactions" value="274"/>
</dbReference>
<dbReference type="GO" id="GO:0005524">
    <property type="term" value="F:ATP binding"/>
    <property type="evidence" value="ECO:0000318"/>
    <property type="project" value="GO_Central"/>
</dbReference>
<evidence type="ECO:0000256" key="2">
    <source>
        <dbReference type="ARBA" id="ARBA00022741"/>
    </source>
</evidence>
<evidence type="ECO:0000256" key="3">
    <source>
        <dbReference type="ARBA" id="ARBA00022840"/>
    </source>
</evidence>
<dbReference type="Pfam" id="PF00005">
    <property type="entry name" value="ABC_tran"/>
    <property type="match status" value="1"/>
</dbReference>
<dbReference type="PANTHER" id="PTHR43553:SF24">
    <property type="entry name" value="ENERGY-COUPLING FACTOR TRANSPORTER ATP-BINDING PROTEIN ECFA1"/>
    <property type="match status" value="1"/>
</dbReference>
<dbReference type="SUPFAM" id="SSF52540">
    <property type="entry name" value="P-loop containing nucleoside triphosphate hydrolases"/>
    <property type="match status" value="1"/>
</dbReference>
<organism evidence="5 6">
    <name type="scientific">Deinococcus radiodurans (strain ATCC 13939 / DSM 20539 / JCM 16871 / CCUG 27074 / LMG 4051 / NBRC 15346 / NCIMB 9279 / VKM B-1422 / R1)</name>
    <dbReference type="NCBI Taxonomy" id="243230"/>
    <lineage>
        <taxon>Bacteria</taxon>
        <taxon>Thermotogati</taxon>
        <taxon>Deinococcota</taxon>
        <taxon>Deinococci</taxon>
        <taxon>Deinococcales</taxon>
        <taxon>Deinococcaceae</taxon>
        <taxon>Deinococcus</taxon>
    </lineage>
</organism>
<dbReference type="InterPro" id="IPR050095">
    <property type="entry name" value="ECF_ABC_transporter_ATP-bd"/>
</dbReference>
<dbReference type="InterPro" id="IPR003439">
    <property type="entry name" value="ABC_transporter-like_ATP-bd"/>
</dbReference>
<keyword evidence="6" id="KW-1185">Reference proteome</keyword>
<evidence type="ECO:0000259" key="4">
    <source>
        <dbReference type="Pfam" id="PF00005"/>
    </source>
</evidence>
<evidence type="ECO:0000313" key="5">
    <source>
        <dbReference type="EMBL" id="AAF12526.1"/>
    </source>
</evidence>
<name>Q9RYP1_DEIRA</name>
<dbReference type="HOGENOM" id="CLU_2069232_0_0_0"/>
<dbReference type="GO" id="GO:0043190">
    <property type="term" value="C:ATP-binding cassette (ABC) transporter complex"/>
    <property type="evidence" value="ECO:0000318"/>
    <property type="project" value="GO_Central"/>
</dbReference>
<feature type="domain" description="ABC transporter" evidence="4">
    <location>
        <begin position="2"/>
        <end position="53"/>
    </location>
</feature>
<dbReference type="InParanoid" id="Q9RYP1"/>
<proteinExistence type="predicted"/>
<gene>
    <name evidence="5" type="ordered locus">DR_A0269</name>
</gene>
<sequence length="118" mass="13509">MEARIGEVLERYDLGEYRQHPSHLLSGGQKQLLAISGVLVMRPEYVVFDEPTTLLDLRNRNRVAAAIRELPQTAIVVTHDLDLLRDFERVLVFEAGELIADAPPAEALRVYRERMTWP</sequence>
<evidence type="ECO:0000313" key="6">
    <source>
        <dbReference type="Proteomes" id="UP000002524"/>
    </source>
</evidence>
<reference evidence="5 6" key="1">
    <citation type="journal article" date="1999" name="Science">
        <title>Genome sequence of the radioresistant bacterium Deinococcus radiodurans R1.</title>
        <authorList>
            <person name="White O."/>
            <person name="Eisen J.A."/>
            <person name="Heidelberg J.F."/>
            <person name="Hickey E.K."/>
            <person name="Peterson J.D."/>
            <person name="Dodson R.J."/>
            <person name="Haft D.H."/>
            <person name="Gwinn M.L."/>
            <person name="Nelson W.C."/>
            <person name="Richardson D.L."/>
            <person name="Moffat K.S."/>
            <person name="Qin H."/>
            <person name="Jiang L."/>
            <person name="Pamphile W."/>
            <person name="Crosby M."/>
            <person name="Shen M."/>
            <person name="Vamathevan J.J."/>
            <person name="Lam P."/>
            <person name="McDonald L."/>
            <person name="Utterback T."/>
            <person name="Zalewski C."/>
            <person name="Makarova K.S."/>
            <person name="Aravind L."/>
            <person name="Daly M.J."/>
            <person name="Minton K.W."/>
            <person name="Fleischmann R.D."/>
            <person name="Ketchum K.A."/>
            <person name="Nelson K.E."/>
            <person name="Salzberg S."/>
            <person name="Smith H.O."/>
            <person name="Venter J.C."/>
            <person name="Fraser C.M."/>
        </authorList>
    </citation>
    <scope>NUCLEOTIDE SEQUENCE [LARGE SCALE GENOMIC DNA]</scope>
    <source>
        <strain evidence="6">ATCC 13939 / DSM 20539 / JCM 16871 / LMG 4051 / NBRC 15346 / NCIMB 9279 / R1 / VKM B-1422</strain>
    </source>
</reference>
<dbReference type="PaxDb" id="243230-DR_A0269"/>
<dbReference type="EMBL" id="AE001825">
    <property type="protein sequence ID" value="AAF12526.1"/>
    <property type="molecule type" value="Genomic_DNA"/>
</dbReference>
<dbReference type="GO" id="GO:0042626">
    <property type="term" value="F:ATPase-coupled transmembrane transporter activity"/>
    <property type="evidence" value="ECO:0000318"/>
    <property type="project" value="GO_Central"/>
</dbReference>
<dbReference type="KEGG" id="dra:DR_A0269"/>
<dbReference type="EnsemblBacteria" id="AAF12526">
    <property type="protein sequence ID" value="AAF12526"/>
    <property type="gene ID" value="DR_A0269"/>
</dbReference>
<protein>
    <recommendedName>
        <fullName evidence="4">ABC transporter domain-containing protein</fullName>
    </recommendedName>
</protein>
<dbReference type="PATRIC" id="fig|243230.17.peg.3160"/>
<dbReference type="InterPro" id="IPR027417">
    <property type="entry name" value="P-loop_NTPase"/>
</dbReference>
<dbReference type="PANTHER" id="PTHR43553">
    <property type="entry name" value="HEAVY METAL TRANSPORTER"/>
    <property type="match status" value="1"/>
</dbReference>
<dbReference type="RefSeq" id="WP_010889528.1">
    <property type="nucleotide sequence ID" value="NC_001264.1"/>
</dbReference>